<evidence type="ECO:0000256" key="8">
    <source>
        <dbReference type="ARBA" id="ARBA00022833"/>
    </source>
</evidence>
<keyword evidence="12" id="KW-0511">Multifunctional enzyme</keyword>
<evidence type="ECO:0000256" key="13">
    <source>
        <dbReference type="ARBA" id="ARBA00023295"/>
    </source>
</evidence>
<dbReference type="SMART" id="SM00898">
    <property type="entry name" value="Fapy_DNA_glyco"/>
    <property type="match status" value="1"/>
</dbReference>
<evidence type="ECO:0000256" key="10">
    <source>
        <dbReference type="ARBA" id="ARBA00023204"/>
    </source>
</evidence>
<dbReference type="InterPro" id="IPR010663">
    <property type="entry name" value="Znf_FPG/IleRS"/>
</dbReference>
<feature type="domain" description="FPG-type" evidence="15">
    <location>
        <begin position="266"/>
        <end position="300"/>
    </location>
</feature>
<dbReference type="PANTHER" id="PTHR42697:SF1">
    <property type="entry name" value="ENDONUCLEASE 8"/>
    <property type="match status" value="1"/>
</dbReference>
<dbReference type="Pfam" id="PF06827">
    <property type="entry name" value="zf-FPG_IleRS"/>
    <property type="match status" value="1"/>
</dbReference>
<dbReference type="InterPro" id="IPR000214">
    <property type="entry name" value="Znf_DNA_glyclase/AP_lyase"/>
</dbReference>
<keyword evidence="9" id="KW-0238">DNA-binding</keyword>
<evidence type="ECO:0000256" key="9">
    <source>
        <dbReference type="ARBA" id="ARBA00023125"/>
    </source>
</evidence>
<reference evidence="17 18" key="1">
    <citation type="submission" date="2018-07" db="EMBL/GenBank/DDBJ databases">
        <title>Whole genome Sequencing of Pseudoxanthomonas gei KCTC 32298 (T).</title>
        <authorList>
            <person name="Kumar S."/>
            <person name="Bansal K."/>
            <person name="Kaur A."/>
            <person name="Patil P."/>
            <person name="Sharma S."/>
            <person name="Patil P.B."/>
        </authorList>
    </citation>
    <scope>NUCLEOTIDE SEQUENCE [LARGE SCALE GENOMIC DNA]</scope>
    <source>
        <strain evidence="17 18">KCTC 32298</strain>
    </source>
</reference>
<comment type="cofactor">
    <cofactor evidence="1">
        <name>Zn(2+)</name>
        <dbReference type="ChEBI" id="CHEBI:29105"/>
    </cofactor>
</comment>
<dbReference type="SUPFAM" id="SSF81624">
    <property type="entry name" value="N-terminal domain of MutM-like DNA repair proteins"/>
    <property type="match status" value="1"/>
</dbReference>
<dbReference type="InterPro" id="IPR012319">
    <property type="entry name" value="FPG_cat"/>
</dbReference>
<keyword evidence="8" id="KW-0862">Zinc</keyword>
<keyword evidence="17" id="KW-0255">Endonuclease</keyword>
<dbReference type="EMBL" id="QOVG01000001">
    <property type="protein sequence ID" value="NDK37306.1"/>
    <property type="molecule type" value="Genomic_DNA"/>
</dbReference>
<dbReference type="SMART" id="SM01232">
    <property type="entry name" value="H2TH"/>
    <property type="match status" value="1"/>
</dbReference>
<evidence type="ECO:0000313" key="17">
    <source>
        <dbReference type="EMBL" id="NDK37306.1"/>
    </source>
</evidence>
<keyword evidence="18" id="KW-1185">Reference proteome</keyword>
<keyword evidence="6 14" id="KW-0863">Zinc-finger</keyword>
<comment type="caution">
    <text evidence="17">The sequence shown here is derived from an EMBL/GenBank/DDBJ whole genome shotgun (WGS) entry which is preliminary data.</text>
</comment>
<dbReference type="Gene3D" id="3.20.190.10">
    <property type="entry name" value="MutM-like, N-terminal"/>
    <property type="match status" value="1"/>
</dbReference>
<name>A0ABX0AAJ4_9GAMM</name>
<dbReference type="NCBIfam" id="NF007763">
    <property type="entry name" value="PRK10445.1"/>
    <property type="match status" value="1"/>
</dbReference>
<sequence length="300" mass="33361">MAAACSRSDRLPAHSIPVTTCERRPCCNRGMPEGPETHYIADRARQLLAGKPLVTARFSLPELKRYEKRLKGRCVVDVQARGKALLTRFDNGLTLYTHSQLLGYWDFQAKTPPDPPTGSPRVWLATASGAASLHIAPKVEMWKTSAIESHPFLSKLGPDVLGSEVTADEFVERVGTPPFARRKLAVLLLQQEFAAGMGNYLRSEVLYEARLAPLRTGASLEPREARALAKALLAVSRRSYRSKFKGALPDSSKDYLAQTAKTFRFKVFEREGEPCPSCGSGIVMERIASRRLYWCPHCQQ</sequence>
<gene>
    <name evidence="17" type="ORF">DT603_00405</name>
</gene>
<evidence type="ECO:0000256" key="2">
    <source>
        <dbReference type="ARBA" id="ARBA00009409"/>
    </source>
</evidence>
<comment type="similarity">
    <text evidence="2">Belongs to the FPG family.</text>
</comment>
<dbReference type="EC" id="4.2.99.18" evidence="3"/>
<dbReference type="GO" id="GO:0004519">
    <property type="term" value="F:endonuclease activity"/>
    <property type="evidence" value="ECO:0007669"/>
    <property type="project" value="UniProtKB-KW"/>
</dbReference>
<dbReference type="InterPro" id="IPR010979">
    <property type="entry name" value="Ribosomal_uS13-like_H2TH"/>
</dbReference>
<keyword evidence="13" id="KW-0326">Glycosidase</keyword>
<accession>A0ABX0AAJ4</accession>
<evidence type="ECO:0000256" key="7">
    <source>
        <dbReference type="ARBA" id="ARBA00022801"/>
    </source>
</evidence>
<keyword evidence="7" id="KW-0378">Hydrolase</keyword>
<evidence type="ECO:0000313" key="18">
    <source>
        <dbReference type="Proteomes" id="UP001429354"/>
    </source>
</evidence>
<feature type="domain" description="Formamidopyrimidine-DNA glycosylase catalytic" evidence="16">
    <location>
        <begin position="32"/>
        <end position="141"/>
    </location>
</feature>
<evidence type="ECO:0000256" key="3">
    <source>
        <dbReference type="ARBA" id="ARBA00012720"/>
    </source>
</evidence>
<evidence type="ECO:0000256" key="5">
    <source>
        <dbReference type="ARBA" id="ARBA00022763"/>
    </source>
</evidence>
<protein>
    <recommendedName>
        <fullName evidence="3">DNA-(apurinic or apyrimidinic site) lyase</fullName>
        <ecNumber evidence="3">4.2.99.18</ecNumber>
    </recommendedName>
</protein>
<evidence type="ECO:0000256" key="11">
    <source>
        <dbReference type="ARBA" id="ARBA00023239"/>
    </source>
</evidence>
<keyword evidence="5" id="KW-0227">DNA damage</keyword>
<proteinExistence type="inferred from homology"/>
<dbReference type="Pfam" id="PF06831">
    <property type="entry name" value="H2TH"/>
    <property type="match status" value="1"/>
</dbReference>
<keyword evidence="11" id="KW-0456">Lyase</keyword>
<keyword evidence="4" id="KW-0479">Metal-binding</keyword>
<dbReference type="InterPro" id="IPR015886">
    <property type="entry name" value="H2TH_FPG"/>
</dbReference>
<dbReference type="Gene3D" id="1.10.8.50">
    <property type="match status" value="1"/>
</dbReference>
<evidence type="ECO:0000256" key="14">
    <source>
        <dbReference type="PROSITE-ProRule" id="PRU00391"/>
    </source>
</evidence>
<evidence type="ECO:0000259" key="15">
    <source>
        <dbReference type="PROSITE" id="PS51066"/>
    </source>
</evidence>
<dbReference type="PROSITE" id="PS51068">
    <property type="entry name" value="FPG_CAT"/>
    <property type="match status" value="1"/>
</dbReference>
<evidence type="ECO:0000256" key="1">
    <source>
        <dbReference type="ARBA" id="ARBA00001947"/>
    </source>
</evidence>
<evidence type="ECO:0000256" key="4">
    <source>
        <dbReference type="ARBA" id="ARBA00022723"/>
    </source>
</evidence>
<dbReference type="InterPro" id="IPR035937">
    <property type="entry name" value="FPG_N"/>
</dbReference>
<evidence type="ECO:0000259" key="16">
    <source>
        <dbReference type="PROSITE" id="PS51068"/>
    </source>
</evidence>
<dbReference type="Proteomes" id="UP001429354">
    <property type="component" value="Unassembled WGS sequence"/>
</dbReference>
<dbReference type="PROSITE" id="PS51066">
    <property type="entry name" value="ZF_FPG_2"/>
    <property type="match status" value="1"/>
</dbReference>
<dbReference type="SUPFAM" id="SSF46946">
    <property type="entry name" value="S13-like H2TH domain"/>
    <property type="match status" value="1"/>
</dbReference>
<organism evidence="17 18">
    <name type="scientific">Pseudoxanthomonas gei</name>
    <dbReference type="NCBI Taxonomy" id="1383030"/>
    <lineage>
        <taxon>Bacteria</taxon>
        <taxon>Pseudomonadati</taxon>
        <taxon>Pseudomonadota</taxon>
        <taxon>Gammaproteobacteria</taxon>
        <taxon>Lysobacterales</taxon>
        <taxon>Lysobacteraceae</taxon>
        <taxon>Pseudoxanthomonas</taxon>
    </lineage>
</organism>
<dbReference type="Pfam" id="PF01149">
    <property type="entry name" value="Fapy_DNA_glyco"/>
    <property type="match status" value="1"/>
</dbReference>
<dbReference type="PANTHER" id="PTHR42697">
    <property type="entry name" value="ENDONUCLEASE 8"/>
    <property type="match status" value="1"/>
</dbReference>
<evidence type="ECO:0000256" key="6">
    <source>
        <dbReference type="ARBA" id="ARBA00022771"/>
    </source>
</evidence>
<evidence type="ECO:0000256" key="12">
    <source>
        <dbReference type="ARBA" id="ARBA00023268"/>
    </source>
</evidence>
<keyword evidence="17" id="KW-0540">Nuclease</keyword>
<dbReference type="SUPFAM" id="SSF57716">
    <property type="entry name" value="Glucocorticoid receptor-like (DNA-binding domain)"/>
    <property type="match status" value="1"/>
</dbReference>
<keyword evidence="10" id="KW-0234">DNA repair</keyword>